<dbReference type="InterPro" id="IPR015915">
    <property type="entry name" value="Kelch-typ_b-propeller"/>
</dbReference>
<dbReference type="Pfam" id="PF01344">
    <property type="entry name" value="Kelch_1"/>
    <property type="match status" value="1"/>
</dbReference>
<keyword evidence="5" id="KW-1185">Reference proteome</keyword>
<dbReference type="Proteomes" id="UP001249851">
    <property type="component" value="Unassembled WGS sequence"/>
</dbReference>
<dbReference type="SMART" id="SM00225">
    <property type="entry name" value="BTB"/>
    <property type="match status" value="1"/>
</dbReference>
<dbReference type="AlphaFoldDB" id="A0AAD9PUF6"/>
<gene>
    <name evidence="4" type="ORF">P5673_030574</name>
</gene>
<dbReference type="PANTHER" id="PTHR45632">
    <property type="entry name" value="LD33804P"/>
    <property type="match status" value="1"/>
</dbReference>
<reference evidence="4" key="1">
    <citation type="journal article" date="2023" name="G3 (Bethesda)">
        <title>Whole genome assembly and annotation of the endangered Caribbean coral Acropora cervicornis.</title>
        <authorList>
            <person name="Selwyn J.D."/>
            <person name="Vollmer S.V."/>
        </authorList>
    </citation>
    <scope>NUCLEOTIDE SEQUENCE</scope>
    <source>
        <strain evidence="4">K2</strain>
    </source>
</reference>
<dbReference type="PIRSF" id="PIRSF037037">
    <property type="entry name" value="Kelch-like_protein_gigaxonin"/>
    <property type="match status" value="1"/>
</dbReference>
<keyword evidence="1" id="KW-0880">Kelch repeat</keyword>
<evidence type="ECO:0000313" key="5">
    <source>
        <dbReference type="Proteomes" id="UP001249851"/>
    </source>
</evidence>
<dbReference type="Pfam" id="PF07707">
    <property type="entry name" value="BACK"/>
    <property type="match status" value="1"/>
</dbReference>
<dbReference type="InterPro" id="IPR011333">
    <property type="entry name" value="SKP1/BTB/POZ_sf"/>
</dbReference>
<dbReference type="EMBL" id="JARQWQ010000132">
    <property type="protein sequence ID" value="KAK2549073.1"/>
    <property type="molecule type" value="Genomic_DNA"/>
</dbReference>
<dbReference type="FunFam" id="1.25.40.420:FF:000001">
    <property type="entry name" value="Kelch-like family member 12"/>
    <property type="match status" value="1"/>
</dbReference>
<comment type="caution">
    <text evidence="4">The sequence shown here is derived from an EMBL/GenBank/DDBJ whole genome shotgun (WGS) entry which is preliminary data.</text>
</comment>
<dbReference type="InterPro" id="IPR011705">
    <property type="entry name" value="BACK"/>
</dbReference>
<dbReference type="SUPFAM" id="SSF117281">
    <property type="entry name" value="Kelch motif"/>
    <property type="match status" value="1"/>
</dbReference>
<dbReference type="Gene3D" id="2.120.10.80">
    <property type="entry name" value="Kelch-type beta propeller"/>
    <property type="match status" value="1"/>
</dbReference>
<dbReference type="CDD" id="cd18186">
    <property type="entry name" value="BTB_POZ_ZBTB_KLHL-like"/>
    <property type="match status" value="1"/>
</dbReference>
<dbReference type="SMART" id="SM00875">
    <property type="entry name" value="BACK"/>
    <property type="match status" value="1"/>
</dbReference>
<evidence type="ECO:0000259" key="3">
    <source>
        <dbReference type="PROSITE" id="PS50097"/>
    </source>
</evidence>
<dbReference type="Gene3D" id="3.30.710.10">
    <property type="entry name" value="Potassium Channel Kv1.1, Chain A"/>
    <property type="match status" value="1"/>
</dbReference>
<proteinExistence type="predicted"/>
<dbReference type="Pfam" id="PF00651">
    <property type="entry name" value="BTB"/>
    <property type="match status" value="1"/>
</dbReference>
<keyword evidence="2" id="KW-0677">Repeat</keyword>
<feature type="domain" description="BTB" evidence="3">
    <location>
        <begin position="30"/>
        <end position="98"/>
    </location>
</feature>
<dbReference type="InterPro" id="IPR017096">
    <property type="entry name" value="BTB-kelch_protein"/>
</dbReference>
<accession>A0AAD9PUF6</accession>
<dbReference type="PANTHER" id="PTHR45632:SF30">
    <property type="entry name" value="BTB DOMAIN-CONTAINING PROTEIN"/>
    <property type="match status" value="1"/>
</dbReference>
<reference evidence="4" key="2">
    <citation type="journal article" date="2023" name="Science">
        <title>Genomic signatures of disease resistance in endangered staghorn corals.</title>
        <authorList>
            <person name="Vollmer S.V."/>
            <person name="Selwyn J.D."/>
            <person name="Despard B.A."/>
            <person name="Roesel C.L."/>
        </authorList>
    </citation>
    <scope>NUCLEOTIDE SEQUENCE</scope>
    <source>
        <strain evidence="4">K2</strain>
    </source>
</reference>
<evidence type="ECO:0000256" key="2">
    <source>
        <dbReference type="ARBA" id="ARBA00022737"/>
    </source>
</evidence>
<dbReference type="PROSITE" id="PS50097">
    <property type="entry name" value="BTB"/>
    <property type="match status" value="1"/>
</dbReference>
<name>A0AAD9PUF6_ACRCE</name>
<dbReference type="Gene3D" id="1.25.40.420">
    <property type="match status" value="1"/>
</dbReference>
<dbReference type="InterPro" id="IPR000210">
    <property type="entry name" value="BTB/POZ_dom"/>
</dbReference>
<evidence type="ECO:0000313" key="4">
    <source>
        <dbReference type="EMBL" id="KAK2549073.1"/>
    </source>
</evidence>
<dbReference type="SUPFAM" id="SSF54695">
    <property type="entry name" value="POZ domain"/>
    <property type="match status" value="1"/>
</dbReference>
<sequence>MEEIAKTSVFVGNTISNSVFTPQDSRDNPCDVILVVGDGKRMKTHRDVLVEASPFFEKLLSTDMKEAREGVIHLNMLTESVLADILEFMYTGTVQITNEERALFLIEMADYLILPNLKSLAERVAIEKLNCSNCLSIYHFADAFDCKELFCGTRKFIMNNFKKILRTTEEFLNNISREELEIWISSDDINVNAEEDVFEFILTWINQDKFERSKYFEEFFRHVRLTFVSKDYIQSKIMTSKFVHRNKDCTKLVNTSMKSSGKTNRQFTPRAEKPRESLQTPVMLFFERKGEQNNLCYFPREDTWCSSPSVIPSLKYRAFSSQDKLYLTGQKFVGGDFNLLCYDSFSNRLRSLSTLCTSLSLSKGVDPVCHIFVRGENEIFALIGQRRGPTQERHLSCITRYNPEASSWEDVSTFDWDSRTGVCIVNKDNFIYFVGGRIGYCCKLSCLRETHRYDLSANKWERVADMKEERCEALGAVAHGKLFVAGGTGKLCQDSGTPEISAHLKGCEFYNESTDEWHITACLTIPHISESYIRVAGLLCVDATLYAVCEYSEKCSLTRNQFVLRNGAYYTGSTSVIIVCYDPENDKWTKKTELPDRYTLSVDQVCSINVFNRSKFIKAVSSATGNNIPAECEVLHQMRGKQNCLIM</sequence>
<protein>
    <submittedName>
        <fullName evidence="4">Kelch-like protein 20</fullName>
    </submittedName>
</protein>
<dbReference type="InterPro" id="IPR006652">
    <property type="entry name" value="Kelch_1"/>
</dbReference>
<organism evidence="4 5">
    <name type="scientific">Acropora cervicornis</name>
    <name type="common">Staghorn coral</name>
    <dbReference type="NCBI Taxonomy" id="6130"/>
    <lineage>
        <taxon>Eukaryota</taxon>
        <taxon>Metazoa</taxon>
        <taxon>Cnidaria</taxon>
        <taxon>Anthozoa</taxon>
        <taxon>Hexacorallia</taxon>
        <taxon>Scleractinia</taxon>
        <taxon>Astrocoeniina</taxon>
        <taxon>Acroporidae</taxon>
        <taxon>Acropora</taxon>
    </lineage>
</organism>
<evidence type="ECO:0000256" key="1">
    <source>
        <dbReference type="ARBA" id="ARBA00022441"/>
    </source>
</evidence>